<evidence type="ECO:0000313" key="2">
    <source>
        <dbReference type="Proteomes" id="UP000198345"/>
    </source>
</evidence>
<accession>A0A226HF27</accession>
<dbReference type="AlphaFoldDB" id="A0A226HF27"/>
<name>A0A226HF27_9FLAO</name>
<evidence type="ECO:0000313" key="1">
    <source>
        <dbReference type="EMBL" id="OXA92752.1"/>
    </source>
</evidence>
<reference evidence="1 2" key="1">
    <citation type="submission" date="2016-11" db="EMBL/GenBank/DDBJ databases">
        <title>Whole genomes of Flavobacteriaceae.</title>
        <authorList>
            <person name="Stine C."/>
            <person name="Li C."/>
            <person name="Tadesse D."/>
        </authorList>
    </citation>
    <scope>NUCLEOTIDE SEQUENCE [LARGE SCALE GENOMIC DNA]</scope>
    <source>
        <strain evidence="1 2">DSM 18292</strain>
    </source>
</reference>
<dbReference type="EMBL" id="MUGW01000017">
    <property type="protein sequence ID" value="OXA92752.1"/>
    <property type="molecule type" value="Genomic_DNA"/>
</dbReference>
<dbReference type="OrthoDB" id="1372280at2"/>
<protein>
    <submittedName>
        <fullName evidence="1">Uncharacterized protein</fullName>
    </submittedName>
</protein>
<proteinExistence type="predicted"/>
<organism evidence="1 2">
    <name type="scientific">Flavobacterium hercynium</name>
    <dbReference type="NCBI Taxonomy" id="387094"/>
    <lineage>
        <taxon>Bacteria</taxon>
        <taxon>Pseudomonadati</taxon>
        <taxon>Bacteroidota</taxon>
        <taxon>Flavobacteriia</taxon>
        <taxon>Flavobacteriales</taxon>
        <taxon>Flavobacteriaceae</taxon>
        <taxon>Flavobacterium</taxon>
    </lineage>
</organism>
<comment type="caution">
    <text evidence="1">The sequence shown here is derived from an EMBL/GenBank/DDBJ whole genome shotgun (WGS) entry which is preliminary data.</text>
</comment>
<sequence length="61" mass="6541">MKNLMNLKGIEVLSKKEQKSIRGGEPVEACYCPETNIFAGFGRASEGGCAVIIGQHCPLES</sequence>
<keyword evidence="2" id="KW-1185">Reference proteome</keyword>
<dbReference type="Proteomes" id="UP000198345">
    <property type="component" value="Unassembled WGS sequence"/>
</dbReference>
<dbReference type="RefSeq" id="WP_089049373.1">
    <property type="nucleotide sequence ID" value="NZ_FXTV01000001.1"/>
</dbReference>
<gene>
    <name evidence="1" type="ORF">B0A66_08195</name>
</gene>